<dbReference type="OrthoDB" id="9802121at2"/>
<keyword evidence="4 6" id="KW-1133">Transmembrane helix</keyword>
<sequence length="128" mass="13922">MEKKILLTALCFGLASIVLGAFGAHALKKVMSPDQLGSFEVGVRYMMYHALFLLFVSSTSFLLPEQKNVVYNLALLGTLFFSVSIFLLSTSGISGVNFKFLGPITPIGGLLLIAAWGMTFFYIITKKG</sequence>
<feature type="transmembrane region" description="Helical" evidence="6">
    <location>
        <begin position="70"/>
        <end position="88"/>
    </location>
</feature>
<dbReference type="AlphaFoldDB" id="A0A4Q1K656"/>
<proteinExistence type="inferred from homology"/>
<dbReference type="PANTHER" id="PTHR43461">
    <property type="entry name" value="TRANSMEMBRANE PROTEIN 256"/>
    <property type="match status" value="1"/>
</dbReference>
<keyword evidence="8" id="KW-1185">Reference proteome</keyword>
<dbReference type="InterPro" id="IPR006696">
    <property type="entry name" value="DUF423"/>
</dbReference>
<evidence type="ECO:0000313" key="7">
    <source>
        <dbReference type="EMBL" id="RXR21010.1"/>
    </source>
</evidence>
<reference evidence="8" key="1">
    <citation type="submission" date="2019-01" db="EMBL/GenBank/DDBJ databases">
        <title>Cytophagaceae bacterium strain CAR-16.</title>
        <authorList>
            <person name="Chen W.-M."/>
        </authorList>
    </citation>
    <scope>NUCLEOTIDE SEQUENCE [LARGE SCALE GENOMIC DNA]</scope>
    <source>
        <strain evidence="8">LLJ-11</strain>
    </source>
</reference>
<comment type="caution">
    <text evidence="7">The sequence shown here is derived from an EMBL/GenBank/DDBJ whole genome shotgun (WGS) entry which is preliminary data.</text>
</comment>
<evidence type="ECO:0000256" key="1">
    <source>
        <dbReference type="ARBA" id="ARBA00004141"/>
    </source>
</evidence>
<dbReference type="PANTHER" id="PTHR43461:SF1">
    <property type="entry name" value="TRANSMEMBRANE PROTEIN 256"/>
    <property type="match status" value="1"/>
</dbReference>
<dbReference type="Pfam" id="PF04241">
    <property type="entry name" value="DUF423"/>
    <property type="match status" value="1"/>
</dbReference>
<evidence type="ECO:0000256" key="5">
    <source>
        <dbReference type="ARBA" id="ARBA00023136"/>
    </source>
</evidence>
<evidence type="ECO:0000313" key="8">
    <source>
        <dbReference type="Proteomes" id="UP000290283"/>
    </source>
</evidence>
<evidence type="ECO:0000256" key="4">
    <source>
        <dbReference type="ARBA" id="ARBA00022989"/>
    </source>
</evidence>
<gene>
    <name evidence="7" type="ORF">EQG63_03475</name>
</gene>
<keyword evidence="3 6" id="KW-0812">Transmembrane</keyword>
<protein>
    <submittedName>
        <fullName evidence="7">DUF423 domain-containing protein</fullName>
    </submittedName>
</protein>
<dbReference type="Proteomes" id="UP000290283">
    <property type="component" value="Unassembled WGS sequence"/>
</dbReference>
<accession>A0A4Q1K656</accession>
<feature type="transmembrane region" description="Helical" evidence="6">
    <location>
        <begin position="100"/>
        <end position="124"/>
    </location>
</feature>
<evidence type="ECO:0000256" key="3">
    <source>
        <dbReference type="ARBA" id="ARBA00022692"/>
    </source>
</evidence>
<feature type="transmembrane region" description="Helical" evidence="6">
    <location>
        <begin position="45"/>
        <end position="63"/>
    </location>
</feature>
<organism evidence="7 8">
    <name type="scientific">Flavobacterium amnicola</name>
    <dbReference type="NCBI Taxonomy" id="2506422"/>
    <lineage>
        <taxon>Bacteria</taxon>
        <taxon>Pseudomonadati</taxon>
        <taxon>Bacteroidota</taxon>
        <taxon>Flavobacteriia</taxon>
        <taxon>Flavobacteriales</taxon>
        <taxon>Flavobacteriaceae</taxon>
        <taxon>Flavobacterium</taxon>
    </lineage>
</organism>
<name>A0A4Q1K656_9FLAO</name>
<dbReference type="GO" id="GO:0005886">
    <property type="term" value="C:plasma membrane"/>
    <property type="evidence" value="ECO:0007669"/>
    <property type="project" value="TreeGrafter"/>
</dbReference>
<evidence type="ECO:0000256" key="6">
    <source>
        <dbReference type="SAM" id="Phobius"/>
    </source>
</evidence>
<evidence type="ECO:0000256" key="2">
    <source>
        <dbReference type="ARBA" id="ARBA00009694"/>
    </source>
</evidence>
<comment type="similarity">
    <text evidence="2">Belongs to the UPF0382 family.</text>
</comment>
<dbReference type="RefSeq" id="WP_129434467.1">
    <property type="nucleotide sequence ID" value="NZ_SBKO01000001.1"/>
</dbReference>
<keyword evidence="5 6" id="KW-0472">Membrane</keyword>
<dbReference type="EMBL" id="SBKO01000001">
    <property type="protein sequence ID" value="RXR21010.1"/>
    <property type="molecule type" value="Genomic_DNA"/>
</dbReference>
<comment type="subcellular location">
    <subcellularLocation>
        <location evidence="1">Membrane</location>
        <topology evidence="1">Multi-pass membrane protein</topology>
    </subcellularLocation>
</comment>